<reference evidence="2 3" key="1">
    <citation type="submission" date="2019-02" db="EMBL/GenBank/DDBJ databases">
        <title>Pedobacter sp. RP-1-13 sp. nov., isolated from Arctic soil.</title>
        <authorList>
            <person name="Dahal R.H."/>
        </authorList>
    </citation>
    <scope>NUCLEOTIDE SEQUENCE [LARGE SCALE GENOMIC DNA]</scope>
    <source>
        <strain evidence="2 3">RP-1-13</strain>
    </source>
</reference>
<gene>
    <name evidence="2" type="ORF">EZ428_20875</name>
</gene>
<proteinExistence type="predicted"/>
<evidence type="ECO:0000313" key="2">
    <source>
        <dbReference type="EMBL" id="TCC88178.1"/>
    </source>
</evidence>
<dbReference type="RefSeq" id="WP_131555147.1">
    <property type="nucleotide sequence ID" value="NZ_SJSK01000006.1"/>
</dbReference>
<feature type="transmembrane region" description="Helical" evidence="1">
    <location>
        <begin position="117"/>
        <end position="138"/>
    </location>
</feature>
<dbReference type="Proteomes" id="UP000292884">
    <property type="component" value="Unassembled WGS sequence"/>
</dbReference>
<comment type="caution">
    <text evidence="2">The sequence shown here is derived from an EMBL/GenBank/DDBJ whole genome shotgun (WGS) entry which is preliminary data.</text>
</comment>
<keyword evidence="1" id="KW-0472">Membrane</keyword>
<dbReference type="PROSITE" id="PS51257">
    <property type="entry name" value="PROKAR_LIPOPROTEIN"/>
    <property type="match status" value="1"/>
</dbReference>
<keyword evidence="1" id="KW-1133">Transmembrane helix</keyword>
<feature type="transmembrane region" description="Helical" evidence="1">
    <location>
        <begin position="55"/>
        <end position="75"/>
    </location>
</feature>
<evidence type="ECO:0000313" key="3">
    <source>
        <dbReference type="Proteomes" id="UP000292884"/>
    </source>
</evidence>
<dbReference type="Pfam" id="PF14126">
    <property type="entry name" value="DUF4293"/>
    <property type="match status" value="1"/>
</dbReference>
<keyword evidence="1" id="KW-0812">Transmembrane</keyword>
<organism evidence="2 3">
    <name type="scientific">Pedobacter frigiditerrae</name>
    <dbReference type="NCBI Taxonomy" id="2530452"/>
    <lineage>
        <taxon>Bacteria</taxon>
        <taxon>Pseudomonadati</taxon>
        <taxon>Bacteroidota</taxon>
        <taxon>Sphingobacteriia</taxon>
        <taxon>Sphingobacteriales</taxon>
        <taxon>Sphingobacteriaceae</taxon>
        <taxon>Pedobacter</taxon>
    </lineage>
</organism>
<sequence length="152" mass="16897">MIQRIQSIWLLLATLTISCLLFVPMVTTTVGSTEYQVLATGLYQKTGEVTTKVEAFLPLLISTIAVALMCFINIFNFRKRAIQKKIIIANVVLIIGLSFWCSQYAKKIPGGLETANATIGMFLPVIAILFCMLAIRGINNDEKLLRSADRLR</sequence>
<feature type="transmembrane region" description="Helical" evidence="1">
    <location>
        <begin position="87"/>
        <end position="105"/>
    </location>
</feature>
<accession>A0A4R0MN46</accession>
<evidence type="ECO:0000256" key="1">
    <source>
        <dbReference type="SAM" id="Phobius"/>
    </source>
</evidence>
<dbReference type="EMBL" id="SJSK01000006">
    <property type="protein sequence ID" value="TCC88178.1"/>
    <property type="molecule type" value="Genomic_DNA"/>
</dbReference>
<dbReference type="InterPro" id="IPR025635">
    <property type="entry name" value="DUF4293"/>
</dbReference>
<name>A0A4R0MN46_9SPHI</name>
<keyword evidence="3" id="KW-1185">Reference proteome</keyword>
<protein>
    <submittedName>
        <fullName evidence="2">DUF4293 family protein</fullName>
    </submittedName>
</protein>
<dbReference type="OrthoDB" id="594989at2"/>
<dbReference type="AlphaFoldDB" id="A0A4R0MN46"/>